<comment type="caution">
    <text evidence="9">The sequence shown here is derived from an EMBL/GenBank/DDBJ whole genome shotgun (WGS) entry which is preliminary data.</text>
</comment>
<dbReference type="Gene3D" id="3.40.50.10750">
    <property type="entry name" value="Isocitrate/Isopropylmalate dehydrogenase-like"/>
    <property type="match status" value="1"/>
</dbReference>
<evidence type="ECO:0000259" key="7">
    <source>
        <dbReference type="Pfam" id="PF01515"/>
    </source>
</evidence>
<keyword evidence="4" id="KW-0808">Transferase</keyword>
<dbReference type="Gene3D" id="3.40.50.10950">
    <property type="match status" value="1"/>
</dbReference>
<evidence type="ECO:0000256" key="3">
    <source>
        <dbReference type="ARBA" id="ARBA00021528"/>
    </source>
</evidence>
<evidence type="ECO:0000256" key="5">
    <source>
        <dbReference type="ARBA" id="ARBA00023315"/>
    </source>
</evidence>
<evidence type="ECO:0000256" key="6">
    <source>
        <dbReference type="ARBA" id="ARBA00031108"/>
    </source>
</evidence>
<evidence type="ECO:0000256" key="2">
    <source>
        <dbReference type="ARBA" id="ARBA00012707"/>
    </source>
</evidence>
<keyword evidence="10" id="KW-1185">Reference proteome</keyword>
<dbReference type="NCBIfam" id="NF007233">
    <property type="entry name" value="PRK09653.1"/>
    <property type="match status" value="1"/>
</dbReference>
<evidence type="ECO:0000256" key="4">
    <source>
        <dbReference type="ARBA" id="ARBA00022679"/>
    </source>
</evidence>
<dbReference type="SUPFAM" id="SSF52540">
    <property type="entry name" value="P-loop containing nucleoside triphosphate hydrolases"/>
    <property type="match status" value="1"/>
</dbReference>
<dbReference type="InterPro" id="IPR050500">
    <property type="entry name" value="Phos_Acetyltrans/Butyryltrans"/>
</dbReference>
<sequence length="763" mass="83086">MWTLRHAVHQRLAVACCRSRALTAAAIAQGKVPIENLFVTSTEGTKHTAPVLIGLAHTLEQKFARVGYFRPLQPLGSRTDYHVEIMRDQLGLRASDHELFGVTSDRALASWLNGQQDDLVEEILDRYERCREGYDFMLIEGSQLSRHESALSWKIHVDIAKAIGAPMLTISDFSESTSAEDAAALVDEILNRSALSAELVESTGLTYIGHIGNRVPTRDSKALWTALRARVAEQGVPLLGFLPHDDFLASKRLNEVTHQLGATQLFGTKAIPNNVVVTSAVVATSALKDLFSHLKHYKDGALVITSADRSDVMLGLMVSRLPGILPNVSAIVLTNGSYPHSNTQEILQGVEALDKTGLSIPIFSVPEDTFTTADKFSKMSTDILPTSQLKIDRSKQLFDEFVDTGNLIGELDEGMVVNRSPKQFQHFLFRKARAVQRHIVLTEGEDIRVLQAADQVLRQKLANVTILGNPDEIYRHAKALNLDLSRAQIVRTAESDVLEHYVNVYYEKRKHKGVTRETARDAVLEETCFGTMMVEMGDADGMVSGACHTTANTIRPALQLIKTARNRPIVSSIFFMCLDDGVRIYGDCAVNTDPSAQELAQIAVTSAESAEAFGLIPKVALLSYATGDSNSGPIVDKVREATKIAQALRPDLDIYGPIQYDAAVDASIAKTKLKAIPSGARVGGQANVLIFPDLNTGNNTYKAVQQSTGCIAMGPMLQGLRKPVNDLSRGATVKDIVTTVAITAIQADQVIQERDAKADAAAV</sequence>
<dbReference type="Pfam" id="PF13500">
    <property type="entry name" value="AAA_26"/>
    <property type="match status" value="1"/>
</dbReference>
<dbReference type="Gene3D" id="3.40.1390.20">
    <property type="entry name" value="HprK N-terminal domain-like"/>
    <property type="match status" value="1"/>
</dbReference>
<dbReference type="Pfam" id="PF07085">
    <property type="entry name" value="DRTGG"/>
    <property type="match status" value="1"/>
</dbReference>
<dbReference type="InterPro" id="IPR042112">
    <property type="entry name" value="P_AcTrfase_dom2"/>
</dbReference>
<dbReference type="NCBIfam" id="TIGR00651">
    <property type="entry name" value="pta"/>
    <property type="match status" value="1"/>
</dbReference>
<evidence type="ECO:0000313" key="10">
    <source>
        <dbReference type="Proteomes" id="UP001162031"/>
    </source>
</evidence>
<dbReference type="Proteomes" id="UP001162031">
    <property type="component" value="Unassembled WGS sequence"/>
</dbReference>
<dbReference type="InterPro" id="IPR027417">
    <property type="entry name" value="P-loop_NTPase"/>
</dbReference>
<feature type="domain" description="DRTGG" evidence="8">
    <location>
        <begin position="255"/>
        <end position="377"/>
    </location>
</feature>
<dbReference type="InterPro" id="IPR004614">
    <property type="entry name" value="P_AcTrfase"/>
</dbReference>
<dbReference type="PANTHER" id="PTHR43356">
    <property type="entry name" value="PHOSPHATE ACETYLTRANSFERASE"/>
    <property type="match status" value="1"/>
</dbReference>
<proteinExistence type="predicted"/>
<evidence type="ECO:0000313" key="9">
    <source>
        <dbReference type="EMBL" id="CAI5727172.1"/>
    </source>
</evidence>
<dbReference type="GO" id="GO:0008959">
    <property type="term" value="F:phosphate acetyltransferase activity"/>
    <property type="evidence" value="ECO:0007669"/>
    <property type="project" value="UniProtKB-EC"/>
</dbReference>
<evidence type="ECO:0000259" key="8">
    <source>
        <dbReference type="Pfam" id="PF07085"/>
    </source>
</evidence>
<dbReference type="SUPFAM" id="SSF75138">
    <property type="entry name" value="HprK N-terminal domain-like"/>
    <property type="match status" value="1"/>
</dbReference>
<reference evidence="9" key="1">
    <citation type="submission" date="2022-12" db="EMBL/GenBank/DDBJ databases">
        <authorList>
            <person name="Webb A."/>
        </authorList>
    </citation>
    <scope>NUCLEOTIDE SEQUENCE</scope>
    <source>
        <strain evidence="9">Hp1</strain>
    </source>
</reference>
<accession>A0AAV0TV02</accession>
<dbReference type="SUPFAM" id="SSF53659">
    <property type="entry name" value="Isocitrate/Isopropylmalate dehydrogenase-like"/>
    <property type="match status" value="1"/>
</dbReference>
<dbReference type="InterPro" id="IPR042113">
    <property type="entry name" value="P_AcTrfase_dom1"/>
</dbReference>
<dbReference type="InterPro" id="IPR028979">
    <property type="entry name" value="Ser_kin/Pase_Hpr-like_N_sf"/>
</dbReference>
<dbReference type="EMBL" id="CANTFL010000740">
    <property type="protein sequence ID" value="CAI5727172.1"/>
    <property type="molecule type" value="Genomic_DNA"/>
</dbReference>
<name>A0AAV0TV02_HYABA</name>
<dbReference type="Pfam" id="PF01515">
    <property type="entry name" value="PTA_PTB"/>
    <property type="match status" value="1"/>
</dbReference>
<dbReference type="EC" id="2.3.1.8" evidence="2"/>
<protein>
    <recommendedName>
        <fullName evidence="3">Phosphate acetyltransferase</fullName>
        <ecNumber evidence="2">2.3.1.8</ecNumber>
    </recommendedName>
    <alternativeName>
        <fullName evidence="6">Phosphotransacetylase</fullName>
    </alternativeName>
</protein>
<organism evidence="9 10">
    <name type="scientific">Hyaloperonospora brassicae</name>
    <name type="common">Brassica downy mildew</name>
    <name type="synonym">Peronospora brassicae</name>
    <dbReference type="NCBI Taxonomy" id="162125"/>
    <lineage>
        <taxon>Eukaryota</taxon>
        <taxon>Sar</taxon>
        <taxon>Stramenopiles</taxon>
        <taxon>Oomycota</taxon>
        <taxon>Peronosporomycetes</taxon>
        <taxon>Peronosporales</taxon>
        <taxon>Peronosporaceae</taxon>
        <taxon>Hyaloperonospora</taxon>
    </lineage>
</organism>
<dbReference type="InterPro" id="IPR010766">
    <property type="entry name" value="DRTGG"/>
</dbReference>
<gene>
    <name evidence="9" type="ORF">HBR001_LOCUS4025</name>
</gene>
<comment type="pathway">
    <text evidence="1">Metabolic intermediate biosynthesis; acetyl-CoA biosynthesis; acetyl-CoA from acetate: step 2/2.</text>
</comment>
<dbReference type="AlphaFoldDB" id="A0AAV0TV02"/>
<dbReference type="PANTHER" id="PTHR43356:SF3">
    <property type="entry name" value="PHOSPHATE ACETYLTRANSFERASE"/>
    <property type="match status" value="1"/>
</dbReference>
<dbReference type="NCBIfam" id="NF004167">
    <property type="entry name" value="PRK05632.1"/>
    <property type="match status" value="1"/>
</dbReference>
<dbReference type="Gene3D" id="3.40.50.300">
    <property type="entry name" value="P-loop containing nucleotide triphosphate hydrolases"/>
    <property type="match status" value="1"/>
</dbReference>
<evidence type="ECO:0000256" key="1">
    <source>
        <dbReference type="ARBA" id="ARBA00004989"/>
    </source>
</evidence>
<feature type="domain" description="Phosphate acetyl/butaryl transferase" evidence="7">
    <location>
        <begin position="426"/>
        <end position="744"/>
    </location>
</feature>
<dbReference type="InterPro" id="IPR002505">
    <property type="entry name" value="PTA_PTB"/>
</dbReference>
<keyword evidence="5" id="KW-0012">Acyltransferase</keyword>